<feature type="binding site" evidence="12">
    <location>
        <position position="170"/>
    </location>
    <ligand>
        <name>Mg(2+)</name>
        <dbReference type="ChEBI" id="CHEBI:18420"/>
    </ligand>
</feature>
<protein>
    <recommendedName>
        <fullName evidence="3 11">FAD:protein FMN transferase</fullName>
        <ecNumber evidence="2 11">2.7.1.180</ecNumber>
    </recommendedName>
    <alternativeName>
        <fullName evidence="9 11">Flavin transferase</fullName>
    </alternativeName>
</protein>
<evidence type="ECO:0000313" key="14">
    <source>
        <dbReference type="EMBL" id="CAA6825607.1"/>
    </source>
</evidence>
<name>A0A6S6U5Q2_9GAMM</name>
<dbReference type="EC" id="2.7.1.180" evidence="2 11"/>
<accession>A0A6S6U5Q2</accession>
<evidence type="ECO:0000256" key="1">
    <source>
        <dbReference type="ARBA" id="ARBA00008282"/>
    </source>
</evidence>
<feature type="signal peptide" evidence="13">
    <location>
        <begin position="1"/>
        <end position="17"/>
    </location>
</feature>
<evidence type="ECO:0000256" key="5">
    <source>
        <dbReference type="ARBA" id="ARBA00022679"/>
    </source>
</evidence>
<dbReference type="SUPFAM" id="SSF143631">
    <property type="entry name" value="ApbE-like"/>
    <property type="match status" value="1"/>
</dbReference>
<dbReference type="AlphaFoldDB" id="A0A6S6U5Q2"/>
<dbReference type="PANTHER" id="PTHR30040:SF2">
    <property type="entry name" value="FAD:PROTEIN FMN TRANSFERASE"/>
    <property type="match status" value="1"/>
</dbReference>
<evidence type="ECO:0000256" key="3">
    <source>
        <dbReference type="ARBA" id="ARBA00016337"/>
    </source>
</evidence>
<dbReference type="PANTHER" id="PTHR30040">
    <property type="entry name" value="THIAMINE BIOSYNTHESIS LIPOPROTEIN APBE"/>
    <property type="match status" value="1"/>
</dbReference>
<dbReference type="InterPro" id="IPR024932">
    <property type="entry name" value="ApbE"/>
</dbReference>
<evidence type="ECO:0000256" key="10">
    <source>
        <dbReference type="ARBA" id="ARBA00048540"/>
    </source>
</evidence>
<keyword evidence="8 11" id="KW-0460">Magnesium</keyword>
<keyword evidence="5 11" id="KW-0808">Transferase</keyword>
<evidence type="ECO:0000256" key="8">
    <source>
        <dbReference type="ARBA" id="ARBA00022842"/>
    </source>
</evidence>
<feature type="binding site" evidence="12">
    <location>
        <position position="284"/>
    </location>
    <ligand>
        <name>Mg(2+)</name>
        <dbReference type="ChEBI" id="CHEBI:18420"/>
    </ligand>
</feature>
<keyword evidence="13 14" id="KW-0449">Lipoprotein</keyword>
<keyword evidence="13" id="KW-0997">Cell inner membrane</keyword>
<evidence type="ECO:0000256" key="12">
    <source>
        <dbReference type="PIRSR" id="PIRSR006268-2"/>
    </source>
</evidence>
<dbReference type="InterPro" id="IPR003374">
    <property type="entry name" value="ApbE-like_sf"/>
</dbReference>
<keyword evidence="7 11" id="KW-0274">FAD</keyword>
<dbReference type="GO" id="GO:0046872">
    <property type="term" value="F:metal ion binding"/>
    <property type="evidence" value="ECO:0007669"/>
    <property type="project" value="UniProtKB-UniRule"/>
</dbReference>
<evidence type="ECO:0000256" key="2">
    <source>
        <dbReference type="ARBA" id="ARBA00011955"/>
    </source>
</evidence>
<dbReference type="PIRSF" id="PIRSF006268">
    <property type="entry name" value="ApbE"/>
    <property type="match status" value="1"/>
</dbReference>
<comment type="subcellular location">
    <subcellularLocation>
        <location evidence="13">Cell inner membrane</location>
        <topology evidence="13">Lipid-anchor</topology>
        <orientation evidence="13">Periplasmic side</orientation>
    </subcellularLocation>
</comment>
<proteinExistence type="inferred from homology"/>
<dbReference type="PROSITE" id="PS51257">
    <property type="entry name" value="PROKAR_LIPOPROTEIN"/>
    <property type="match status" value="1"/>
</dbReference>
<dbReference type="Pfam" id="PF02424">
    <property type="entry name" value="ApbE"/>
    <property type="match status" value="1"/>
</dbReference>
<dbReference type="Gene3D" id="3.10.520.10">
    <property type="entry name" value="ApbE-like domains"/>
    <property type="match status" value="1"/>
</dbReference>
<evidence type="ECO:0000256" key="7">
    <source>
        <dbReference type="ARBA" id="ARBA00022827"/>
    </source>
</evidence>
<evidence type="ECO:0000256" key="9">
    <source>
        <dbReference type="ARBA" id="ARBA00031306"/>
    </source>
</evidence>
<keyword evidence="4 11" id="KW-0285">Flavoprotein</keyword>
<feature type="chain" id="PRO_5028501915" description="FAD:protein FMN transferase" evidence="13">
    <location>
        <begin position="18"/>
        <end position="330"/>
    </location>
</feature>
<evidence type="ECO:0000256" key="11">
    <source>
        <dbReference type="PIRNR" id="PIRNR006268"/>
    </source>
</evidence>
<evidence type="ECO:0000256" key="13">
    <source>
        <dbReference type="RuleBase" id="RU363002"/>
    </source>
</evidence>
<comment type="similarity">
    <text evidence="1 11 13">Belongs to the ApbE family.</text>
</comment>
<comment type="function">
    <text evidence="13">Flavin transferase that catalyzes the transfer of the FMN moiety of FAD and its covalent binding to the hydroxyl group of a threonine residue in a target flavoprotein.</text>
</comment>
<organism evidence="14">
    <name type="scientific">uncultured Thiotrichaceae bacterium</name>
    <dbReference type="NCBI Taxonomy" id="298394"/>
    <lineage>
        <taxon>Bacteria</taxon>
        <taxon>Pseudomonadati</taxon>
        <taxon>Pseudomonadota</taxon>
        <taxon>Gammaproteobacteria</taxon>
        <taxon>Thiotrichales</taxon>
        <taxon>Thiotrichaceae</taxon>
        <taxon>environmental samples</taxon>
    </lineage>
</organism>
<keyword evidence="6 11" id="KW-0479">Metal-binding</keyword>
<reference evidence="14" key="1">
    <citation type="submission" date="2020-01" db="EMBL/GenBank/DDBJ databases">
        <authorList>
            <person name="Meier V. D."/>
            <person name="Meier V D."/>
        </authorList>
    </citation>
    <scope>NUCLEOTIDE SEQUENCE</scope>
    <source>
        <strain evidence="14">HLG_WM_MAG_07</strain>
    </source>
</reference>
<sequence>MLRFACLSLLLLLSACGQQTTIAKLSGVTMGTTWSVQIADPAFEDSKRLEEKIKERLIVINNEFSTYQSDSTISLFNQHHSTAPFKVSPEFFDVAQTANDISKLTNGAFDPTLAPLIKLWGFGKDVRTDLPDEKSIATVKSLIGYQQLILDPINQTLQKSYPELSIDYSAIAKGYAVDQISNLLLQENLQNHLVEIGGELKANGNKPANKPWTIAIAKPVPGKPMAMQRLTLNNEGIATSGNYNNFFFREGKRYSHTLDPNTARPVTHALASATVRHPSTMIADALATASMVMGTEKGIRFANEHELAMFMVNEEESTFKAYPSKKFSDE</sequence>
<keyword evidence="13" id="KW-0472">Membrane</keyword>
<evidence type="ECO:0000256" key="6">
    <source>
        <dbReference type="ARBA" id="ARBA00022723"/>
    </source>
</evidence>
<dbReference type="EMBL" id="CACVAY010000127">
    <property type="protein sequence ID" value="CAA6825607.1"/>
    <property type="molecule type" value="Genomic_DNA"/>
</dbReference>
<dbReference type="GO" id="GO:0016740">
    <property type="term" value="F:transferase activity"/>
    <property type="evidence" value="ECO:0007669"/>
    <property type="project" value="UniProtKB-UniRule"/>
</dbReference>
<evidence type="ECO:0000256" key="4">
    <source>
        <dbReference type="ARBA" id="ARBA00022630"/>
    </source>
</evidence>
<comment type="cofactor">
    <cofactor evidence="12">
        <name>Mg(2+)</name>
        <dbReference type="ChEBI" id="CHEBI:18420"/>
    </cofactor>
    <cofactor evidence="12">
        <name>Mn(2+)</name>
        <dbReference type="ChEBI" id="CHEBI:29035"/>
    </cofactor>
    <text evidence="12">Magnesium. Can also use manganese.</text>
</comment>
<dbReference type="GO" id="GO:0005886">
    <property type="term" value="C:plasma membrane"/>
    <property type="evidence" value="ECO:0007669"/>
    <property type="project" value="UniProtKB-SubCell"/>
</dbReference>
<gene>
    <name evidence="14" type="ORF">HELGO_WM8021</name>
</gene>
<keyword evidence="13" id="KW-0732">Signal</keyword>
<feature type="binding site" evidence="12">
    <location>
        <position position="288"/>
    </location>
    <ligand>
        <name>Mg(2+)</name>
        <dbReference type="ChEBI" id="CHEBI:18420"/>
    </ligand>
</feature>
<comment type="catalytic activity">
    <reaction evidence="10 11 13">
        <text>L-threonyl-[protein] + FAD = FMN-L-threonyl-[protein] + AMP + H(+)</text>
        <dbReference type="Rhea" id="RHEA:36847"/>
        <dbReference type="Rhea" id="RHEA-COMP:11060"/>
        <dbReference type="Rhea" id="RHEA-COMP:11061"/>
        <dbReference type="ChEBI" id="CHEBI:15378"/>
        <dbReference type="ChEBI" id="CHEBI:30013"/>
        <dbReference type="ChEBI" id="CHEBI:57692"/>
        <dbReference type="ChEBI" id="CHEBI:74257"/>
        <dbReference type="ChEBI" id="CHEBI:456215"/>
        <dbReference type="EC" id="2.7.1.180"/>
    </reaction>
</comment>
<keyword evidence="13" id="KW-1003">Cell membrane</keyword>